<dbReference type="Proteomes" id="UP001152607">
    <property type="component" value="Unassembled WGS sequence"/>
</dbReference>
<accession>A0A9W4UWE7</accession>
<comment type="caution">
    <text evidence="1">The sequence shown here is derived from an EMBL/GenBank/DDBJ whole genome shotgun (WGS) entry which is preliminary data.</text>
</comment>
<reference evidence="1" key="1">
    <citation type="submission" date="2023-01" db="EMBL/GenBank/DDBJ databases">
        <authorList>
            <person name="Van Ghelder C."/>
            <person name="Rancurel C."/>
        </authorList>
    </citation>
    <scope>NUCLEOTIDE SEQUENCE</scope>
    <source>
        <strain evidence="1">CNCM I-4278</strain>
    </source>
</reference>
<proteinExistence type="predicted"/>
<sequence>MLENRIEGNLIHGYGYSHTDLGAIYTLSKSPSSYITHNYALDSSVGFGVYTDEGSNSYIIRENVLLSGNQWYAQNGVNTANNTIQGNFGKTGRTIQGNTLVNDLNGVSADGKKWAAEAGVLIGERGGRPVSNPK</sequence>
<protein>
    <recommendedName>
        <fullName evidence="3">Right handed beta helix domain-containing protein</fullName>
    </recommendedName>
</protein>
<organism evidence="1 2">
    <name type="scientific">Periconia digitata</name>
    <dbReference type="NCBI Taxonomy" id="1303443"/>
    <lineage>
        <taxon>Eukaryota</taxon>
        <taxon>Fungi</taxon>
        <taxon>Dikarya</taxon>
        <taxon>Ascomycota</taxon>
        <taxon>Pezizomycotina</taxon>
        <taxon>Dothideomycetes</taxon>
        <taxon>Pleosporomycetidae</taxon>
        <taxon>Pleosporales</taxon>
        <taxon>Massarineae</taxon>
        <taxon>Periconiaceae</taxon>
        <taxon>Periconia</taxon>
    </lineage>
</organism>
<keyword evidence="2" id="KW-1185">Reference proteome</keyword>
<dbReference type="SUPFAM" id="SSF51126">
    <property type="entry name" value="Pectin lyase-like"/>
    <property type="match status" value="1"/>
</dbReference>
<dbReference type="OrthoDB" id="10025010at2759"/>
<evidence type="ECO:0000313" key="2">
    <source>
        <dbReference type="Proteomes" id="UP001152607"/>
    </source>
</evidence>
<dbReference type="AlphaFoldDB" id="A0A9W4UWE7"/>
<dbReference type="InterPro" id="IPR011050">
    <property type="entry name" value="Pectin_lyase_fold/virulence"/>
</dbReference>
<gene>
    <name evidence="1" type="ORF">PDIGIT_LOCUS15639</name>
</gene>
<evidence type="ECO:0008006" key="3">
    <source>
        <dbReference type="Google" id="ProtNLM"/>
    </source>
</evidence>
<dbReference type="PANTHER" id="PTHR36453">
    <property type="entry name" value="SECRETED PROTEIN-RELATED"/>
    <property type="match status" value="1"/>
</dbReference>
<dbReference type="PANTHER" id="PTHR36453:SF2">
    <property type="entry name" value="APPLE DOMAIN-CONTAINING PROTEIN"/>
    <property type="match status" value="1"/>
</dbReference>
<name>A0A9W4UWE7_9PLEO</name>
<evidence type="ECO:0000313" key="1">
    <source>
        <dbReference type="EMBL" id="CAI6342432.1"/>
    </source>
</evidence>
<dbReference type="EMBL" id="CAOQHR010000013">
    <property type="protein sequence ID" value="CAI6342432.1"/>
    <property type="molecule type" value="Genomic_DNA"/>
</dbReference>